<dbReference type="VEuPathDB" id="ToxoDB:CSUI_002873"/>
<name>A0A2C6L312_9APIC</name>
<gene>
    <name evidence="2" type="ORF">CSUI_002873</name>
</gene>
<proteinExistence type="predicted"/>
<dbReference type="Proteomes" id="UP000221165">
    <property type="component" value="Unassembled WGS sequence"/>
</dbReference>
<reference evidence="2 3" key="1">
    <citation type="journal article" date="2017" name="Int. J. Parasitol.">
        <title>The genome of the protozoan parasite Cystoisospora suis and a reverse vaccinology approach to identify vaccine candidates.</title>
        <authorList>
            <person name="Palmieri N."/>
            <person name="Shrestha A."/>
            <person name="Ruttkowski B."/>
            <person name="Beck T."/>
            <person name="Vogl C."/>
            <person name="Tomley F."/>
            <person name="Blake D.P."/>
            <person name="Joachim A."/>
        </authorList>
    </citation>
    <scope>NUCLEOTIDE SEQUENCE [LARGE SCALE GENOMIC DNA]</scope>
    <source>
        <strain evidence="2 3">Wien I</strain>
    </source>
</reference>
<sequence length="42" mass="5013">MKNKRRWKSTRRKKNDFFSPRRMDGSIGGVLPFLIVMARHPP</sequence>
<organism evidence="2 3">
    <name type="scientific">Cystoisospora suis</name>
    <dbReference type="NCBI Taxonomy" id="483139"/>
    <lineage>
        <taxon>Eukaryota</taxon>
        <taxon>Sar</taxon>
        <taxon>Alveolata</taxon>
        <taxon>Apicomplexa</taxon>
        <taxon>Conoidasida</taxon>
        <taxon>Coccidia</taxon>
        <taxon>Eucoccidiorida</taxon>
        <taxon>Eimeriorina</taxon>
        <taxon>Sarcocystidae</taxon>
        <taxon>Cystoisospora</taxon>
    </lineage>
</organism>
<dbReference type="RefSeq" id="XP_067924953.1">
    <property type="nucleotide sequence ID" value="XM_068063072.1"/>
</dbReference>
<dbReference type="EMBL" id="MIGC01001222">
    <property type="protein sequence ID" value="PHJ23277.1"/>
    <property type="molecule type" value="Genomic_DNA"/>
</dbReference>
<dbReference type="GeneID" id="94426283"/>
<dbReference type="AlphaFoldDB" id="A0A2C6L312"/>
<accession>A0A2C6L312</accession>
<protein>
    <submittedName>
        <fullName evidence="2">Uncharacterized protein</fullName>
    </submittedName>
</protein>
<feature type="compositionally biased region" description="Basic residues" evidence="1">
    <location>
        <begin position="1"/>
        <end position="14"/>
    </location>
</feature>
<feature type="region of interest" description="Disordered" evidence="1">
    <location>
        <begin position="1"/>
        <end position="20"/>
    </location>
</feature>
<comment type="caution">
    <text evidence="2">The sequence shown here is derived from an EMBL/GenBank/DDBJ whole genome shotgun (WGS) entry which is preliminary data.</text>
</comment>
<keyword evidence="3" id="KW-1185">Reference proteome</keyword>
<evidence type="ECO:0000313" key="3">
    <source>
        <dbReference type="Proteomes" id="UP000221165"/>
    </source>
</evidence>
<evidence type="ECO:0000313" key="2">
    <source>
        <dbReference type="EMBL" id="PHJ23277.1"/>
    </source>
</evidence>
<evidence type="ECO:0000256" key="1">
    <source>
        <dbReference type="SAM" id="MobiDB-lite"/>
    </source>
</evidence>